<dbReference type="InterPro" id="IPR000073">
    <property type="entry name" value="AB_hydrolase_1"/>
</dbReference>
<dbReference type="GO" id="GO:0016787">
    <property type="term" value="F:hydrolase activity"/>
    <property type="evidence" value="ECO:0007669"/>
    <property type="project" value="UniProtKB-ARBA"/>
</dbReference>
<keyword evidence="3" id="KW-1185">Reference proteome</keyword>
<gene>
    <name evidence="2" type="ORF">DM860_006157</name>
</gene>
<accession>A0A328DPS9</accession>
<evidence type="ECO:0000313" key="3">
    <source>
        <dbReference type="Proteomes" id="UP000249390"/>
    </source>
</evidence>
<evidence type="ECO:0000259" key="1">
    <source>
        <dbReference type="Pfam" id="PF00561"/>
    </source>
</evidence>
<protein>
    <recommendedName>
        <fullName evidence="1">AB hydrolase-1 domain-containing protein</fullName>
    </recommendedName>
</protein>
<dbReference type="AlphaFoldDB" id="A0A328DPS9"/>
<dbReference type="PANTHER" id="PTHR45763">
    <property type="entry name" value="HYDROLASE, ALPHA/BETA FOLD FAMILY PROTEIN, EXPRESSED-RELATED"/>
    <property type="match status" value="1"/>
</dbReference>
<dbReference type="Pfam" id="PF00561">
    <property type="entry name" value="Abhydrolase_1"/>
    <property type="match status" value="1"/>
</dbReference>
<name>A0A328DPS9_9ASTE</name>
<dbReference type="Gene3D" id="3.40.50.1820">
    <property type="entry name" value="alpha/beta hydrolase"/>
    <property type="match status" value="1"/>
</dbReference>
<dbReference type="PANTHER" id="PTHR45763:SF26">
    <property type="entry name" value="AB HYDROLASE-1 DOMAIN-CONTAINING PROTEIN"/>
    <property type="match status" value="1"/>
</dbReference>
<dbReference type="EMBL" id="NQVE01000125">
    <property type="protein sequence ID" value="RAL46003.1"/>
    <property type="molecule type" value="Genomic_DNA"/>
</dbReference>
<reference evidence="2 3" key="1">
    <citation type="submission" date="2018-06" db="EMBL/GenBank/DDBJ databases">
        <title>The Genome of Cuscuta australis (Dodder) Provides Insight into the Evolution of Plant Parasitism.</title>
        <authorList>
            <person name="Liu H."/>
        </authorList>
    </citation>
    <scope>NUCLEOTIDE SEQUENCE [LARGE SCALE GENOMIC DNA]</scope>
    <source>
        <strain evidence="3">cv. Yunnan</strain>
        <tissue evidence="2">Vines</tissue>
    </source>
</reference>
<comment type="caution">
    <text evidence="2">The sequence shown here is derived from an EMBL/GenBank/DDBJ whole genome shotgun (WGS) entry which is preliminary data.</text>
</comment>
<dbReference type="Proteomes" id="UP000249390">
    <property type="component" value="Unassembled WGS sequence"/>
</dbReference>
<evidence type="ECO:0000313" key="2">
    <source>
        <dbReference type="EMBL" id="RAL46003.1"/>
    </source>
</evidence>
<sequence length="327" mass="37481">MSVSDTPNSTSHGGGDHRKHDCGWSKKVILRDGRTLAYIEKGVPKERSNYKVIVVHGFDSSKDMNFVVPHDLMEELGVYVVLFDRAGYGESDPNDKRTQKSESSDIEELADRIGIGPKFYVISNSMGSYPTWGCLKRMPERLLGVAMVVPPVNYQWPSIPDILTKNDERRNVYRVMLWIGKYAPWFGRWLAARNPSRNDGNYSERDRELIRDAPNGHHSPTAEKLKDESVYKNLSSDFAAAFCKWDFDPLEMKDPFPEKKGSVQIWQGCQDKFINVELQRYVARRLPWIRYYEVADAGHCLVYDGVICEAIFRALLLGDDPCKFRPC</sequence>
<organism evidence="2 3">
    <name type="scientific">Cuscuta australis</name>
    <dbReference type="NCBI Taxonomy" id="267555"/>
    <lineage>
        <taxon>Eukaryota</taxon>
        <taxon>Viridiplantae</taxon>
        <taxon>Streptophyta</taxon>
        <taxon>Embryophyta</taxon>
        <taxon>Tracheophyta</taxon>
        <taxon>Spermatophyta</taxon>
        <taxon>Magnoliopsida</taxon>
        <taxon>eudicotyledons</taxon>
        <taxon>Gunneridae</taxon>
        <taxon>Pentapetalae</taxon>
        <taxon>asterids</taxon>
        <taxon>lamiids</taxon>
        <taxon>Solanales</taxon>
        <taxon>Convolvulaceae</taxon>
        <taxon>Cuscuteae</taxon>
        <taxon>Cuscuta</taxon>
        <taxon>Cuscuta subgen. Grammica</taxon>
        <taxon>Cuscuta sect. Cleistogrammica</taxon>
    </lineage>
</organism>
<proteinExistence type="predicted"/>
<dbReference type="InterPro" id="IPR029058">
    <property type="entry name" value="AB_hydrolase_fold"/>
</dbReference>
<dbReference type="SUPFAM" id="SSF53474">
    <property type="entry name" value="alpha/beta-Hydrolases"/>
    <property type="match status" value="1"/>
</dbReference>
<feature type="domain" description="AB hydrolase-1" evidence="1">
    <location>
        <begin position="52"/>
        <end position="305"/>
    </location>
</feature>